<keyword evidence="1" id="KW-0378">Hydrolase</keyword>
<keyword evidence="2" id="KW-1185">Reference proteome</keyword>
<dbReference type="PANTHER" id="PTHR31340">
    <property type="entry name" value="MITOCHONDRIAL GENOME MAINTENANCE EXONUCLEASE 1"/>
    <property type="match status" value="1"/>
</dbReference>
<dbReference type="Proteomes" id="UP000316733">
    <property type="component" value="Segment"/>
</dbReference>
<dbReference type="GO" id="GO:0004527">
    <property type="term" value="F:exonuclease activity"/>
    <property type="evidence" value="ECO:0007669"/>
    <property type="project" value="UniProtKB-KW"/>
</dbReference>
<gene>
    <name evidence="1" type="ORF">EST35_0240</name>
</gene>
<keyword evidence="1" id="KW-0540">Nuclease</keyword>
<protein>
    <submittedName>
        <fullName evidence="1">Putative exonuclease</fullName>
    </submittedName>
</protein>
<dbReference type="InterPro" id="IPR011604">
    <property type="entry name" value="PDDEXK-like_dom_sf"/>
</dbReference>
<name>A0A4Y1LUQ6_9CAUD</name>
<keyword evidence="1" id="KW-0269">Exonuclease</keyword>
<dbReference type="Gene3D" id="3.90.320.10">
    <property type="match status" value="1"/>
</dbReference>
<dbReference type="EMBL" id="MK797984">
    <property type="protein sequence ID" value="QCG76121.1"/>
    <property type="molecule type" value="Genomic_DNA"/>
</dbReference>
<reference evidence="2" key="1">
    <citation type="journal article" date="2020" name="bioRxiv">
        <title>Integrative omics analysis of Pseudomonas aeruginosa virus PA5oct highlights the molecular complexity of jumbo phages.</title>
        <authorList>
            <person name="Lood C."/>
            <person name="Danis-Wlodarczyk K."/>
            <person name="Blasdel B.G."/>
            <person name="Jang H.B."/>
            <person name="Vandenheuvel D."/>
            <person name="Briers Y."/>
            <person name="Noben J.-P."/>
            <person name="van Noort V."/>
            <person name="Drulis-Kawa Z."/>
            <person name="Lavigne R."/>
        </authorList>
    </citation>
    <scope>NUCLEOTIDE SEQUENCE [LARGE SCALE GENOMIC DNA]</scope>
</reference>
<dbReference type="PANTHER" id="PTHR31340:SF3">
    <property type="entry name" value="MITOCHONDRIAL GENOME MAINTENANCE EXONUCLEASE 1"/>
    <property type="match status" value="1"/>
</dbReference>
<organism evidence="1 2">
    <name type="scientific">Pseudomonas phage vB_PaeM_PA5oct</name>
    <dbReference type="NCBI Taxonomy" id="2163605"/>
    <lineage>
        <taxon>Viruses</taxon>
        <taxon>Duplodnaviria</taxon>
        <taxon>Heunggongvirae</taxon>
        <taxon>Uroviricota</taxon>
        <taxon>Caudoviricetes</taxon>
        <taxon>Arenbergviridae</taxon>
        <taxon>Wroclawvirus</taxon>
        <taxon>Wroclawvirus PA5oct</taxon>
    </lineage>
</organism>
<proteinExistence type="predicted"/>
<accession>A0A4Y1LUQ6</accession>
<evidence type="ECO:0000313" key="1">
    <source>
        <dbReference type="EMBL" id="QCG76121.1"/>
    </source>
</evidence>
<evidence type="ECO:0000313" key="2">
    <source>
        <dbReference type="Proteomes" id="UP000316733"/>
    </source>
</evidence>
<sequence length="221" mass="25539">MLIQKFNYTFCDRVDSPAGRKYKTPDGKLLPSVTTILDFVTDKSFLTDWREREGEENAAKITESSSYTGTHLHQNLENFLNGSSEINGNPMAKMMFGLIKQNGLKHLSEAWGTEVPLYYPELYAGTTDLVGVYKDRESIIDFKNARNVRKKEWIENYFKQLVAYAEAHNIMYGTNITTGVILMATQTGMFQEFIIEADEYSEYKNMWFDDVMRYYTEVVLA</sequence>